<dbReference type="InterPro" id="IPR029044">
    <property type="entry name" value="Nucleotide-diphossugar_trans"/>
</dbReference>
<evidence type="ECO:0000256" key="7">
    <source>
        <dbReference type="ARBA" id="ARBA00022989"/>
    </source>
</evidence>
<keyword evidence="12" id="KW-1185">Reference proteome</keyword>
<gene>
    <name evidence="11" type="ORF">GN244_ATG07564</name>
</gene>
<comment type="subcellular location">
    <subcellularLocation>
        <location evidence="10">Endomembrane system</location>
        <topology evidence="10">Single-pass membrane protein</topology>
    </subcellularLocation>
    <subcellularLocation>
        <location evidence="1">Golgi apparatus membrane</location>
    </subcellularLocation>
    <subcellularLocation>
        <location evidence="2">Membrane</location>
        <topology evidence="2">Single-pass type II membrane protein</topology>
    </subcellularLocation>
</comment>
<sequence>MPAAKGAEFLMSMEAAPCPRRWGLHCLQTFLLTSMLYVALTMGWVICSMHSTGGQGDSVSIGFGTVLEKMHHPVTNTLQKLKDKVEEMHRTPTPRELEEVEHARSVPNLPSGQIQLRNITCIGWRATGNCQSDGPREVSNDLDCHQEVPDGSSGYCEVQDANTGELFRVMRRTCAKYKKSHVFRCADAHQFVNYHVEALAAVKTAIEPDFSLPNVQSNSQGRDGIVMVVYPKLIASAYATIRTLRDVLGCSLPIEIWFRQDEIDRVPRSLSPLQQLAQNVTVSQIFFQKINDSQAVRFEAKIFALYNSGFERILFLDADNVPVRDPASLFKSPEFEKTGAVFWPDYWNPHYTIFHLHEDSLLWELLDMPYVDMFEQESGQVLIDRRRHAAPLELVRFFAFHQPNPLEKLKLLWGDKDLFRFAWIKLNVPFYMIQTPPAVAGAVNGTSFCGMTMVQHDAEGKVVFLHRNAKKLTGEVLYKPVNYHIEARKRLRSRWIKQGIHKIATEEEVVAELMTMKKTPPPPLEPAEPDGIADQIIWTHMLSFRKDAPRSEYKVKSFSASPDFPEKQRCYGERDFARSKYFDMQSFDELSFSKLESHVRRFGMEAAQIRHG</sequence>
<dbReference type="Gene3D" id="3.90.550.10">
    <property type="entry name" value="Spore Coat Polysaccharide Biosynthesis Protein SpsA, Chain A"/>
    <property type="match status" value="1"/>
</dbReference>
<evidence type="ECO:0000256" key="5">
    <source>
        <dbReference type="ARBA" id="ARBA00022692"/>
    </source>
</evidence>
<comment type="caution">
    <text evidence="11">The sequence shown here is derived from an EMBL/GenBank/DDBJ whole genome shotgun (WGS) entry which is preliminary data.</text>
</comment>
<evidence type="ECO:0000256" key="6">
    <source>
        <dbReference type="ARBA" id="ARBA00022968"/>
    </source>
</evidence>
<comment type="similarity">
    <text evidence="3">Belongs to the MNN1/MNT family.</text>
</comment>
<evidence type="ECO:0000256" key="1">
    <source>
        <dbReference type="ARBA" id="ARBA00004394"/>
    </source>
</evidence>
<keyword evidence="5" id="KW-0812">Transmembrane</keyword>
<dbReference type="Pfam" id="PF11051">
    <property type="entry name" value="Mannosyl_trans3"/>
    <property type="match status" value="1"/>
</dbReference>
<evidence type="ECO:0000256" key="9">
    <source>
        <dbReference type="ARBA" id="ARBA00023136"/>
    </source>
</evidence>
<organism evidence="11 12">
    <name type="scientific">Phytophthora infestans</name>
    <name type="common">Potato late blight agent</name>
    <name type="synonym">Botrytis infestans</name>
    <dbReference type="NCBI Taxonomy" id="4787"/>
    <lineage>
        <taxon>Eukaryota</taxon>
        <taxon>Sar</taxon>
        <taxon>Stramenopiles</taxon>
        <taxon>Oomycota</taxon>
        <taxon>Peronosporomycetes</taxon>
        <taxon>Peronosporales</taxon>
        <taxon>Peronosporaceae</taxon>
        <taxon>Phytophthora</taxon>
    </lineage>
</organism>
<accession>A0A833WFJ6</accession>
<evidence type="ECO:0000256" key="3">
    <source>
        <dbReference type="ARBA" id="ARBA00009105"/>
    </source>
</evidence>
<keyword evidence="9" id="KW-0472">Membrane</keyword>
<evidence type="ECO:0000256" key="2">
    <source>
        <dbReference type="ARBA" id="ARBA00004606"/>
    </source>
</evidence>
<evidence type="ECO:0000313" key="11">
    <source>
        <dbReference type="EMBL" id="KAF4040368.1"/>
    </source>
</evidence>
<dbReference type="InterPro" id="IPR022751">
    <property type="entry name" value="Alpha_mannosyltransferase"/>
</dbReference>
<dbReference type="GO" id="GO:0046354">
    <property type="term" value="P:mannan biosynthetic process"/>
    <property type="evidence" value="ECO:0007669"/>
    <property type="project" value="TreeGrafter"/>
</dbReference>
<dbReference type="SUPFAM" id="SSF53448">
    <property type="entry name" value="Nucleotide-diphospho-sugar transferases"/>
    <property type="match status" value="1"/>
</dbReference>
<keyword evidence="4 11" id="KW-0808">Transferase</keyword>
<reference evidence="11" key="1">
    <citation type="submission" date="2020-04" db="EMBL/GenBank/DDBJ databases">
        <title>Hybrid Assembly of Korean Phytophthora infestans isolates.</title>
        <authorList>
            <person name="Prokchorchik M."/>
            <person name="Lee Y."/>
            <person name="Seo J."/>
            <person name="Cho J.-H."/>
            <person name="Park Y.-E."/>
            <person name="Jang D.-C."/>
            <person name="Im J.-S."/>
            <person name="Choi J.-G."/>
            <person name="Park H.-J."/>
            <person name="Lee G.-B."/>
            <person name="Lee Y.-G."/>
            <person name="Hong S.-Y."/>
            <person name="Cho K."/>
            <person name="Sohn K.H."/>
        </authorList>
    </citation>
    <scope>NUCLEOTIDE SEQUENCE</scope>
    <source>
        <strain evidence="11">KR_1_A1</strain>
    </source>
</reference>
<keyword evidence="11" id="KW-0328">Glycosyltransferase</keyword>
<dbReference type="GO" id="GO:0000139">
    <property type="term" value="C:Golgi membrane"/>
    <property type="evidence" value="ECO:0007669"/>
    <property type="project" value="UniProtKB-SubCell"/>
</dbReference>
<keyword evidence="8" id="KW-0333">Golgi apparatus</keyword>
<dbReference type="AlphaFoldDB" id="A0A833WFJ6"/>
<dbReference type="PANTHER" id="PTHR31646:SF1">
    <property type="entry name" value="ALPHA-1,2-MANNOSYLTRANSFERASE MNN2"/>
    <property type="match status" value="1"/>
</dbReference>
<protein>
    <submittedName>
        <fullName evidence="11">Putative Mannosyltransferase</fullName>
    </submittedName>
</protein>
<proteinExistence type="inferred from homology"/>
<name>A0A833WFJ6_PHYIN</name>
<evidence type="ECO:0000313" key="12">
    <source>
        <dbReference type="Proteomes" id="UP000602510"/>
    </source>
</evidence>
<dbReference type="PANTHER" id="PTHR31646">
    <property type="entry name" value="ALPHA-1,2-MANNOSYLTRANSFERASE MNN2"/>
    <property type="match status" value="1"/>
</dbReference>
<dbReference type="GO" id="GO:0000026">
    <property type="term" value="F:alpha-1,2-mannosyltransferase activity"/>
    <property type="evidence" value="ECO:0007669"/>
    <property type="project" value="TreeGrafter"/>
</dbReference>
<keyword evidence="6" id="KW-0735">Signal-anchor</keyword>
<dbReference type="EMBL" id="WSZM01000149">
    <property type="protein sequence ID" value="KAF4040368.1"/>
    <property type="molecule type" value="Genomic_DNA"/>
</dbReference>
<evidence type="ECO:0000256" key="10">
    <source>
        <dbReference type="ARBA" id="ARBA00037847"/>
    </source>
</evidence>
<evidence type="ECO:0000256" key="8">
    <source>
        <dbReference type="ARBA" id="ARBA00023034"/>
    </source>
</evidence>
<evidence type="ECO:0000256" key="4">
    <source>
        <dbReference type="ARBA" id="ARBA00022679"/>
    </source>
</evidence>
<keyword evidence="7" id="KW-1133">Transmembrane helix</keyword>
<dbReference type="Proteomes" id="UP000602510">
    <property type="component" value="Unassembled WGS sequence"/>
</dbReference>